<dbReference type="GO" id="GO:0005829">
    <property type="term" value="C:cytosol"/>
    <property type="evidence" value="ECO:0007669"/>
    <property type="project" value="TreeGrafter"/>
</dbReference>
<sequence>MSERASPPRSSTGMRLCQPGELPVRGIHRVLVCRPNHRLGNMVLISPLLHEIETLYPGAEIDIVSAGCAAQVLYGPRFQVRRIMNFPRRAVHHPWLAAQLVHELRGNTYDLAIDPCAGSGSGRLALRVCRARYKVGFPNSTAGGETDGPWSTAPEHLAKRSVFLLRTAYAGTTETEWPTLDVPLAPSDMQHGASALAKILGRDGCKAGTQPVIGIFGNATGPKRLPEPWWEAFTTALRARRPDVHIVEVLAEHGRSQLPGVTASFYTRDLRKLAAVLANMQGFVSADCGVMHLAAAVGTPTLGLFTQSNRSKYTPYGPRNEGIDVAAGDDGVHTAPCVAGWVDRAIGEYTTCTAQPDYPAASSR</sequence>
<keyword evidence="2 3" id="KW-0808">Transferase</keyword>
<dbReference type="InterPro" id="IPR051199">
    <property type="entry name" value="LPS_LOS_Heptosyltrfase"/>
</dbReference>
<name>A0A1I4FP51_9GAMM</name>
<dbReference type="AlphaFoldDB" id="A0A1I4FP51"/>
<dbReference type="Pfam" id="PF01075">
    <property type="entry name" value="Glyco_transf_9"/>
    <property type="match status" value="1"/>
</dbReference>
<dbReference type="CDD" id="cd03789">
    <property type="entry name" value="GT9_LPS_heptosyltransferase"/>
    <property type="match status" value="1"/>
</dbReference>
<dbReference type="SUPFAM" id="SSF53756">
    <property type="entry name" value="UDP-Glycosyltransferase/glycogen phosphorylase"/>
    <property type="match status" value="1"/>
</dbReference>
<dbReference type="Gene3D" id="3.40.50.2000">
    <property type="entry name" value="Glycogen Phosphorylase B"/>
    <property type="match status" value="2"/>
</dbReference>
<dbReference type="GO" id="GO:0008713">
    <property type="term" value="F:ADP-heptose-lipopolysaccharide heptosyltransferase activity"/>
    <property type="evidence" value="ECO:0007669"/>
    <property type="project" value="TreeGrafter"/>
</dbReference>
<dbReference type="PANTHER" id="PTHR30160">
    <property type="entry name" value="TETRAACYLDISACCHARIDE 4'-KINASE-RELATED"/>
    <property type="match status" value="1"/>
</dbReference>
<dbReference type="InterPro" id="IPR002201">
    <property type="entry name" value="Glyco_trans_9"/>
</dbReference>
<keyword evidence="4" id="KW-1185">Reference proteome</keyword>
<evidence type="ECO:0000313" key="3">
    <source>
        <dbReference type="EMBL" id="SFL18361.1"/>
    </source>
</evidence>
<protein>
    <submittedName>
        <fullName evidence="3">ADP-heptose:LPS heptosyltransferase</fullName>
    </submittedName>
</protein>
<dbReference type="GO" id="GO:0009244">
    <property type="term" value="P:lipopolysaccharide core region biosynthetic process"/>
    <property type="evidence" value="ECO:0007669"/>
    <property type="project" value="TreeGrafter"/>
</dbReference>
<dbReference type="EMBL" id="FOSR01000018">
    <property type="protein sequence ID" value="SFL18361.1"/>
    <property type="molecule type" value="Genomic_DNA"/>
</dbReference>
<proteinExistence type="predicted"/>
<gene>
    <name evidence="3" type="ORF">SAMN05192579_11828</name>
</gene>
<evidence type="ECO:0000256" key="2">
    <source>
        <dbReference type="ARBA" id="ARBA00022679"/>
    </source>
</evidence>
<dbReference type="Proteomes" id="UP000198725">
    <property type="component" value="Unassembled WGS sequence"/>
</dbReference>
<organism evidence="3 4">
    <name type="scientific">Rhodanobacter glycinis</name>
    <dbReference type="NCBI Taxonomy" id="582702"/>
    <lineage>
        <taxon>Bacteria</taxon>
        <taxon>Pseudomonadati</taxon>
        <taxon>Pseudomonadota</taxon>
        <taxon>Gammaproteobacteria</taxon>
        <taxon>Lysobacterales</taxon>
        <taxon>Rhodanobacteraceae</taxon>
        <taxon>Rhodanobacter</taxon>
    </lineage>
</organism>
<evidence type="ECO:0000313" key="4">
    <source>
        <dbReference type="Proteomes" id="UP000198725"/>
    </source>
</evidence>
<evidence type="ECO:0000256" key="1">
    <source>
        <dbReference type="ARBA" id="ARBA00022676"/>
    </source>
</evidence>
<keyword evidence="1" id="KW-0328">Glycosyltransferase</keyword>
<reference evidence="4" key="1">
    <citation type="submission" date="2016-10" db="EMBL/GenBank/DDBJ databases">
        <authorList>
            <person name="Varghese N."/>
            <person name="Submissions S."/>
        </authorList>
    </citation>
    <scope>NUCLEOTIDE SEQUENCE [LARGE SCALE GENOMIC DNA]</scope>
    <source>
        <strain evidence="4">MO64</strain>
    </source>
</reference>
<accession>A0A1I4FP51</accession>